<dbReference type="EMBL" id="QGKW02001940">
    <property type="protein sequence ID" value="KAF2558442.1"/>
    <property type="molecule type" value="Genomic_DNA"/>
</dbReference>
<sequence>MSYQLLGVSLIDESLASVIGRSTEGGSVEAFFWRFSLKGLPLVSSGETVACLAGTAAGMGSDCWGRAATARASRAISFAKSRVSVLLGVTDRWIPLTINRFAIMSVIIFGGWARVNSWIIPRVNAFPNAISGVLVSVLPTVYVLERLR</sequence>
<dbReference type="AlphaFoldDB" id="A0A8S9HPH0"/>
<accession>A0A8S9HPH0</accession>
<comment type="caution">
    <text evidence="1">The sequence shown here is derived from an EMBL/GenBank/DDBJ whole genome shotgun (WGS) entry which is preliminary data.</text>
</comment>
<dbReference type="Proteomes" id="UP000712281">
    <property type="component" value="Unassembled WGS sequence"/>
</dbReference>
<organism evidence="1 2">
    <name type="scientific">Brassica cretica</name>
    <name type="common">Mustard</name>
    <dbReference type="NCBI Taxonomy" id="69181"/>
    <lineage>
        <taxon>Eukaryota</taxon>
        <taxon>Viridiplantae</taxon>
        <taxon>Streptophyta</taxon>
        <taxon>Embryophyta</taxon>
        <taxon>Tracheophyta</taxon>
        <taxon>Spermatophyta</taxon>
        <taxon>Magnoliopsida</taxon>
        <taxon>eudicotyledons</taxon>
        <taxon>Gunneridae</taxon>
        <taxon>Pentapetalae</taxon>
        <taxon>rosids</taxon>
        <taxon>malvids</taxon>
        <taxon>Brassicales</taxon>
        <taxon>Brassicaceae</taxon>
        <taxon>Brassiceae</taxon>
        <taxon>Brassica</taxon>
    </lineage>
</organism>
<protein>
    <submittedName>
        <fullName evidence="1">Uncharacterized protein</fullName>
    </submittedName>
</protein>
<gene>
    <name evidence="1" type="ORF">F2Q68_00013482</name>
</gene>
<proteinExistence type="predicted"/>
<reference evidence="1" key="1">
    <citation type="submission" date="2019-12" db="EMBL/GenBank/DDBJ databases">
        <title>Genome sequencing and annotation of Brassica cretica.</title>
        <authorList>
            <person name="Studholme D.J."/>
            <person name="Sarris P.F."/>
        </authorList>
    </citation>
    <scope>NUCLEOTIDE SEQUENCE</scope>
    <source>
        <strain evidence="1">PFS-001/15</strain>
        <tissue evidence="1">Leaf</tissue>
    </source>
</reference>
<name>A0A8S9HPH0_BRACR</name>
<evidence type="ECO:0000313" key="1">
    <source>
        <dbReference type="EMBL" id="KAF2558442.1"/>
    </source>
</evidence>
<evidence type="ECO:0000313" key="2">
    <source>
        <dbReference type="Proteomes" id="UP000712281"/>
    </source>
</evidence>